<dbReference type="AlphaFoldDB" id="J7RSB3"/>
<dbReference type="EMBL" id="HE978325">
    <property type="protein sequence ID" value="CCK72803.1"/>
    <property type="molecule type" value="Genomic_DNA"/>
</dbReference>
<evidence type="ECO:0000313" key="6">
    <source>
        <dbReference type="Proteomes" id="UP000006310"/>
    </source>
</evidence>
<dbReference type="KEGG" id="kng:KNAG_0L01840"/>
<dbReference type="RefSeq" id="XP_022467047.1">
    <property type="nucleotide sequence ID" value="XM_022610787.1"/>
</dbReference>
<dbReference type="OMA" id="DWIKIPV"/>
<name>J7RSB3_HUIN7</name>
<dbReference type="InterPro" id="IPR029058">
    <property type="entry name" value="AB_hydrolase_fold"/>
</dbReference>
<dbReference type="PANTHER" id="PTHR12482:SF24">
    <property type="entry name" value="LIPID DROPLET PHOSPHOLIPASE 1"/>
    <property type="match status" value="1"/>
</dbReference>
<dbReference type="eggNOG" id="KOG4372">
    <property type="taxonomic scope" value="Eukaryota"/>
</dbReference>
<keyword evidence="6" id="KW-1185">Reference proteome</keyword>
<dbReference type="InterPro" id="IPR007751">
    <property type="entry name" value="DUF676_lipase-like"/>
</dbReference>
<dbReference type="GO" id="GO:0005811">
    <property type="term" value="C:lipid droplet"/>
    <property type="evidence" value="ECO:0007669"/>
    <property type="project" value="EnsemblFungi"/>
</dbReference>
<accession>J7RSB3</accession>
<evidence type="ECO:0000256" key="2">
    <source>
        <dbReference type="ARBA" id="ARBA00022963"/>
    </source>
</evidence>
<dbReference type="GeneID" id="34528576"/>
<evidence type="ECO:0000313" key="5">
    <source>
        <dbReference type="EMBL" id="CCK72803.1"/>
    </source>
</evidence>
<keyword evidence="3" id="KW-1133">Transmembrane helix</keyword>
<reference evidence="6" key="2">
    <citation type="submission" date="2012-08" db="EMBL/GenBank/DDBJ databases">
        <title>Genome sequence of Kazachstania naganishii.</title>
        <authorList>
            <person name="Gordon J.L."/>
            <person name="Armisen D."/>
            <person name="Proux-Wera E."/>
            <person name="OhEigeartaigh S.S."/>
            <person name="Byrne K.P."/>
            <person name="Wolfe K.H."/>
        </authorList>
    </citation>
    <scope>NUCLEOTIDE SEQUENCE [LARGE SCALE GENOMIC DNA]</scope>
    <source>
        <strain evidence="6">ATCC MYA-139 / BCRC 22969 / CBS 8797 / CCRC 22969 / KCTC 17520 / NBRC 10181 / NCYC 3082</strain>
    </source>
</reference>
<dbReference type="OrthoDB" id="273452at2759"/>
<evidence type="ECO:0000259" key="4">
    <source>
        <dbReference type="Pfam" id="PF05057"/>
    </source>
</evidence>
<feature type="domain" description="DUF676" evidence="4">
    <location>
        <begin position="3"/>
        <end position="204"/>
    </location>
</feature>
<sequence length="467" mass="54022">MSSDKHLFVLVHGLWGTHKHMEPMEEVFRDVIPKDEGIIYFAPRQNAKFKTFDGIEIIGYRTLIELCHFIKSYDGPGKITKISIVGYSLGGLIARFLVGKCFSDCKELFKGIEPQLFITVASPHLGIDFYNRSGLWRGWLLNPFLKFLGTTFLGKSGRELFITNGYNDILVRLSQESYLENLKLFKHRVVFGNVKNDRTVAFYTAIISDCDPFIETNNRVRYVFEENIPDSDSFTSRIFPRIVDLNRLDKRVAIGNNRAPDKRLKITFQNVMLIFLMMTLVLPIALVLNLCGTLYSYWTTRKYRNMFQDDKLPDIVREQLGLSDQLQRYVSNTYQSIIDENNANGTNGDDTDDLRSADGDLQKIRSASLTSRENIELWDNFVEKYTHIGDRDQHWLSEFDRLPLDEKRRQIFRNLSTVEWIRVPMYIKSINAHGGIVARRGINEKTPATSLAGLQFEAKLIKYLLHK</sequence>
<gene>
    <name evidence="5" type="primary">KNAG0L01840</name>
    <name evidence="5" type="ordered locus">KNAG_0L01840</name>
</gene>
<dbReference type="HOGENOM" id="CLU_027968_2_0_1"/>
<evidence type="ECO:0000256" key="1">
    <source>
        <dbReference type="ARBA" id="ARBA00007920"/>
    </source>
</evidence>
<keyword evidence="2" id="KW-0442">Lipid degradation</keyword>
<comment type="similarity">
    <text evidence="1">Belongs to the putative lipase ROG1 family.</text>
</comment>
<dbReference type="GO" id="GO:0004622">
    <property type="term" value="F:phosphatidylcholine lysophospholipase activity"/>
    <property type="evidence" value="ECO:0007669"/>
    <property type="project" value="EnsemblFungi"/>
</dbReference>
<dbReference type="Proteomes" id="UP000006310">
    <property type="component" value="Chromosome 12"/>
</dbReference>
<evidence type="ECO:0000256" key="3">
    <source>
        <dbReference type="SAM" id="Phobius"/>
    </source>
</evidence>
<keyword evidence="2" id="KW-0443">Lipid metabolism</keyword>
<keyword evidence="3" id="KW-0812">Transmembrane</keyword>
<protein>
    <recommendedName>
        <fullName evidence="4">DUF676 domain-containing protein</fullName>
    </recommendedName>
</protein>
<organism evidence="5 6">
    <name type="scientific">Huiozyma naganishii (strain ATCC MYA-139 / BCRC 22969 / CBS 8797 / KCTC 17520 / NBRC 10181 / NCYC 3082 / Yp74L-3)</name>
    <name type="common">Yeast</name>
    <name type="synonym">Kazachstania naganishii</name>
    <dbReference type="NCBI Taxonomy" id="1071383"/>
    <lineage>
        <taxon>Eukaryota</taxon>
        <taxon>Fungi</taxon>
        <taxon>Dikarya</taxon>
        <taxon>Ascomycota</taxon>
        <taxon>Saccharomycotina</taxon>
        <taxon>Saccharomycetes</taxon>
        <taxon>Saccharomycetales</taxon>
        <taxon>Saccharomycetaceae</taxon>
        <taxon>Huiozyma</taxon>
    </lineage>
</organism>
<dbReference type="Pfam" id="PF05057">
    <property type="entry name" value="DUF676"/>
    <property type="match status" value="1"/>
</dbReference>
<proteinExistence type="inferred from homology"/>
<feature type="transmembrane region" description="Helical" evidence="3">
    <location>
        <begin position="271"/>
        <end position="298"/>
    </location>
</feature>
<dbReference type="Gene3D" id="3.40.50.1820">
    <property type="entry name" value="alpha/beta hydrolase"/>
    <property type="match status" value="1"/>
</dbReference>
<dbReference type="SUPFAM" id="SSF53474">
    <property type="entry name" value="alpha/beta-Hydrolases"/>
    <property type="match status" value="1"/>
</dbReference>
<keyword evidence="3" id="KW-0472">Membrane</keyword>
<dbReference type="GO" id="GO:0047372">
    <property type="term" value="F:monoacylglycerol lipase activity"/>
    <property type="evidence" value="ECO:0007669"/>
    <property type="project" value="TreeGrafter"/>
</dbReference>
<dbReference type="GO" id="GO:0016042">
    <property type="term" value="P:lipid catabolic process"/>
    <property type="evidence" value="ECO:0007669"/>
    <property type="project" value="UniProtKB-KW"/>
</dbReference>
<reference evidence="5 6" key="1">
    <citation type="journal article" date="2011" name="Proc. Natl. Acad. Sci. U.S.A.">
        <title>Evolutionary erosion of yeast sex chromosomes by mating-type switching accidents.</title>
        <authorList>
            <person name="Gordon J.L."/>
            <person name="Armisen D."/>
            <person name="Proux-Wera E."/>
            <person name="Oheigeartaigh S.S."/>
            <person name="Byrne K.P."/>
            <person name="Wolfe K.H."/>
        </authorList>
    </citation>
    <scope>NUCLEOTIDE SEQUENCE [LARGE SCALE GENOMIC DNA]</scope>
    <source>
        <strain evidence="6">ATCC MYA-139 / BCRC 22969 / CBS 8797 / CCRC 22969 / KCTC 17520 / NBRC 10181 / NCYC 3082</strain>
    </source>
</reference>
<dbReference type="PANTHER" id="PTHR12482">
    <property type="entry name" value="LIPASE ROG1-RELATED-RELATED"/>
    <property type="match status" value="1"/>
</dbReference>
<dbReference type="GO" id="GO:0055088">
    <property type="term" value="P:lipid homeostasis"/>
    <property type="evidence" value="ECO:0007669"/>
    <property type="project" value="EnsemblFungi"/>
</dbReference>
<dbReference type="InterPro" id="IPR044294">
    <property type="entry name" value="Lipase-like"/>
</dbReference>